<dbReference type="AlphaFoldDB" id="A0A0B6YJP6"/>
<protein>
    <submittedName>
        <fullName evidence="2">Uncharacterized protein</fullName>
    </submittedName>
</protein>
<sequence>EPPLLPEQVLVDVSALPGKSKWEMDDDDDEEEDEMHVDKVTRNEERLFSRDLKPTEFSNKWQYHTKTEIVQRPPHRAHKMA</sequence>
<evidence type="ECO:0000256" key="1">
    <source>
        <dbReference type="SAM" id="MobiDB-lite"/>
    </source>
</evidence>
<feature type="non-terminal residue" evidence="2">
    <location>
        <position position="1"/>
    </location>
</feature>
<proteinExistence type="predicted"/>
<feature type="compositionally biased region" description="Acidic residues" evidence="1">
    <location>
        <begin position="24"/>
        <end position="35"/>
    </location>
</feature>
<evidence type="ECO:0000313" key="2">
    <source>
        <dbReference type="EMBL" id="CEK56423.1"/>
    </source>
</evidence>
<accession>A0A0B6YJP6</accession>
<feature type="non-terminal residue" evidence="2">
    <location>
        <position position="81"/>
    </location>
</feature>
<feature type="region of interest" description="Disordered" evidence="1">
    <location>
        <begin position="19"/>
        <end position="38"/>
    </location>
</feature>
<dbReference type="EMBL" id="HACG01009558">
    <property type="protein sequence ID" value="CEK56423.1"/>
    <property type="molecule type" value="Transcribed_RNA"/>
</dbReference>
<reference evidence="2" key="1">
    <citation type="submission" date="2014-12" db="EMBL/GenBank/DDBJ databases">
        <title>Insight into the proteome of Arion vulgaris.</title>
        <authorList>
            <person name="Aradska J."/>
            <person name="Bulat T."/>
            <person name="Smidak R."/>
            <person name="Sarate P."/>
            <person name="Gangsoo J."/>
            <person name="Sialana F."/>
            <person name="Bilban M."/>
            <person name="Lubec G."/>
        </authorList>
    </citation>
    <scope>NUCLEOTIDE SEQUENCE</scope>
    <source>
        <tissue evidence="2">Skin</tissue>
    </source>
</reference>
<organism evidence="2">
    <name type="scientific">Arion vulgaris</name>
    <dbReference type="NCBI Taxonomy" id="1028688"/>
    <lineage>
        <taxon>Eukaryota</taxon>
        <taxon>Metazoa</taxon>
        <taxon>Spiralia</taxon>
        <taxon>Lophotrochozoa</taxon>
        <taxon>Mollusca</taxon>
        <taxon>Gastropoda</taxon>
        <taxon>Heterobranchia</taxon>
        <taxon>Euthyneura</taxon>
        <taxon>Panpulmonata</taxon>
        <taxon>Eupulmonata</taxon>
        <taxon>Stylommatophora</taxon>
        <taxon>Helicina</taxon>
        <taxon>Arionoidea</taxon>
        <taxon>Arionidae</taxon>
        <taxon>Arion</taxon>
    </lineage>
</organism>
<name>A0A0B6YJP6_9EUPU</name>
<gene>
    <name evidence="2" type="primary">ORF27617</name>
</gene>